<keyword evidence="8 11" id="KW-0067">ATP-binding</keyword>
<keyword evidence="7 11" id="KW-0418">Kinase</keyword>
<dbReference type="KEGG" id="tab:CIG75_00035"/>
<feature type="domain" description="Thymidylate kinase-like" evidence="12">
    <location>
        <begin position="9"/>
        <end position="200"/>
    </location>
</feature>
<evidence type="ECO:0000256" key="2">
    <source>
        <dbReference type="ARBA" id="ARBA00012980"/>
    </source>
</evidence>
<feature type="binding site" evidence="11">
    <location>
        <begin position="11"/>
        <end position="18"/>
    </location>
    <ligand>
        <name>ATP</name>
        <dbReference type="ChEBI" id="CHEBI:30616"/>
    </ligand>
</feature>
<evidence type="ECO:0000256" key="4">
    <source>
        <dbReference type="ARBA" id="ARBA00022679"/>
    </source>
</evidence>
<dbReference type="OrthoDB" id="9774907at2"/>
<evidence type="ECO:0000256" key="5">
    <source>
        <dbReference type="ARBA" id="ARBA00022727"/>
    </source>
</evidence>
<dbReference type="FunFam" id="3.40.50.300:FF:000225">
    <property type="entry name" value="Thymidylate kinase"/>
    <property type="match status" value="1"/>
</dbReference>
<comment type="function">
    <text evidence="10 11">Phosphorylation of dTMP to form dTDP in both de novo and salvage pathways of dTTP synthesis.</text>
</comment>
<dbReference type="EC" id="2.7.4.9" evidence="2 11"/>
<dbReference type="SUPFAM" id="SSF52540">
    <property type="entry name" value="P-loop containing nucleoside triphosphate hydrolases"/>
    <property type="match status" value="1"/>
</dbReference>
<name>A0A223CWF2_9BACL</name>
<dbReference type="Pfam" id="PF02223">
    <property type="entry name" value="Thymidylate_kin"/>
    <property type="match status" value="1"/>
</dbReference>
<dbReference type="NCBIfam" id="TIGR00041">
    <property type="entry name" value="DTMP_kinase"/>
    <property type="match status" value="1"/>
</dbReference>
<protein>
    <recommendedName>
        <fullName evidence="3 11">Thymidylate kinase</fullName>
        <ecNumber evidence="2 11">2.7.4.9</ecNumber>
    </recommendedName>
    <alternativeName>
        <fullName evidence="11">dTMP kinase</fullName>
    </alternativeName>
</protein>
<evidence type="ECO:0000256" key="10">
    <source>
        <dbReference type="ARBA" id="ARBA00057735"/>
    </source>
</evidence>
<dbReference type="GO" id="GO:0004798">
    <property type="term" value="F:dTMP kinase activity"/>
    <property type="evidence" value="ECO:0007669"/>
    <property type="project" value="UniProtKB-UniRule"/>
</dbReference>
<evidence type="ECO:0000256" key="6">
    <source>
        <dbReference type="ARBA" id="ARBA00022741"/>
    </source>
</evidence>
<dbReference type="PANTHER" id="PTHR10344:SF4">
    <property type="entry name" value="UMP-CMP KINASE 2, MITOCHONDRIAL"/>
    <property type="match status" value="1"/>
</dbReference>
<keyword evidence="14" id="KW-1185">Reference proteome</keyword>
<evidence type="ECO:0000313" key="14">
    <source>
        <dbReference type="Proteomes" id="UP000214688"/>
    </source>
</evidence>
<dbReference type="AlphaFoldDB" id="A0A223CWF2"/>
<dbReference type="PANTHER" id="PTHR10344">
    <property type="entry name" value="THYMIDYLATE KINASE"/>
    <property type="match status" value="1"/>
</dbReference>
<reference evidence="13 14" key="1">
    <citation type="journal article" date="2015" name="Int. J. Syst. Evol. Microbiol.">
        <title>Tumebacillus algifaecis sp. nov., isolated from decomposing algal scum.</title>
        <authorList>
            <person name="Wu Y.F."/>
            <person name="Zhang B."/>
            <person name="Xing P."/>
            <person name="Wu Q.L."/>
            <person name="Liu S.J."/>
        </authorList>
    </citation>
    <scope>NUCLEOTIDE SEQUENCE [LARGE SCALE GENOMIC DNA]</scope>
    <source>
        <strain evidence="13 14">THMBR28</strain>
    </source>
</reference>
<comment type="catalytic activity">
    <reaction evidence="9 11">
        <text>dTMP + ATP = dTDP + ADP</text>
        <dbReference type="Rhea" id="RHEA:13517"/>
        <dbReference type="ChEBI" id="CHEBI:30616"/>
        <dbReference type="ChEBI" id="CHEBI:58369"/>
        <dbReference type="ChEBI" id="CHEBI:63528"/>
        <dbReference type="ChEBI" id="CHEBI:456216"/>
        <dbReference type="EC" id="2.7.4.9"/>
    </reaction>
</comment>
<dbReference type="Gene3D" id="3.40.50.300">
    <property type="entry name" value="P-loop containing nucleotide triphosphate hydrolases"/>
    <property type="match status" value="1"/>
</dbReference>
<dbReference type="GO" id="GO:0006227">
    <property type="term" value="P:dUDP biosynthetic process"/>
    <property type="evidence" value="ECO:0007669"/>
    <property type="project" value="TreeGrafter"/>
</dbReference>
<evidence type="ECO:0000313" key="13">
    <source>
        <dbReference type="EMBL" id="ASS73527.1"/>
    </source>
</evidence>
<keyword evidence="4 11" id="KW-0808">Transferase</keyword>
<keyword evidence="6 11" id="KW-0547">Nucleotide-binding</keyword>
<evidence type="ECO:0000256" key="11">
    <source>
        <dbReference type="HAMAP-Rule" id="MF_00165"/>
    </source>
</evidence>
<dbReference type="InterPro" id="IPR018094">
    <property type="entry name" value="Thymidylate_kinase"/>
</dbReference>
<evidence type="ECO:0000256" key="3">
    <source>
        <dbReference type="ARBA" id="ARBA00017144"/>
    </source>
</evidence>
<evidence type="ECO:0000256" key="9">
    <source>
        <dbReference type="ARBA" id="ARBA00048743"/>
    </source>
</evidence>
<proteinExistence type="inferred from homology"/>
<evidence type="ECO:0000256" key="8">
    <source>
        <dbReference type="ARBA" id="ARBA00022840"/>
    </source>
</evidence>
<dbReference type="Proteomes" id="UP000214688">
    <property type="component" value="Chromosome"/>
</dbReference>
<accession>A0A223CWF2</accession>
<dbReference type="GO" id="GO:0005829">
    <property type="term" value="C:cytosol"/>
    <property type="evidence" value="ECO:0007669"/>
    <property type="project" value="TreeGrafter"/>
</dbReference>
<dbReference type="EMBL" id="CP022657">
    <property type="protein sequence ID" value="ASS73527.1"/>
    <property type="molecule type" value="Genomic_DNA"/>
</dbReference>
<comment type="similarity">
    <text evidence="1 11">Belongs to the thymidylate kinase family.</text>
</comment>
<gene>
    <name evidence="11" type="primary">tmk</name>
    <name evidence="13" type="ORF">CIG75_00035</name>
</gene>
<evidence type="ECO:0000259" key="12">
    <source>
        <dbReference type="Pfam" id="PF02223"/>
    </source>
</evidence>
<dbReference type="InterPro" id="IPR027417">
    <property type="entry name" value="P-loop_NTPase"/>
</dbReference>
<dbReference type="GO" id="GO:0006233">
    <property type="term" value="P:dTDP biosynthetic process"/>
    <property type="evidence" value="ECO:0007669"/>
    <property type="project" value="InterPro"/>
</dbReference>
<evidence type="ECO:0000256" key="7">
    <source>
        <dbReference type="ARBA" id="ARBA00022777"/>
    </source>
</evidence>
<dbReference type="CDD" id="cd01672">
    <property type="entry name" value="TMPK"/>
    <property type="match status" value="1"/>
</dbReference>
<keyword evidence="5 11" id="KW-0545">Nucleotide biosynthesis</keyword>
<evidence type="ECO:0000256" key="1">
    <source>
        <dbReference type="ARBA" id="ARBA00009776"/>
    </source>
</evidence>
<dbReference type="GO" id="GO:0006235">
    <property type="term" value="P:dTTP biosynthetic process"/>
    <property type="evidence" value="ECO:0007669"/>
    <property type="project" value="UniProtKB-UniRule"/>
</dbReference>
<dbReference type="GO" id="GO:0005524">
    <property type="term" value="F:ATP binding"/>
    <property type="evidence" value="ECO:0007669"/>
    <property type="project" value="UniProtKB-UniRule"/>
</dbReference>
<dbReference type="InterPro" id="IPR039430">
    <property type="entry name" value="Thymidylate_kin-like_dom"/>
</dbReference>
<dbReference type="HAMAP" id="MF_00165">
    <property type="entry name" value="Thymidylate_kinase"/>
    <property type="match status" value="1"/>
</dbReference>
<sequence length="211" mass="23566">MDVGLFFTLEGPDGSGKSTQIKRLAERLEESGIRYVTTREPGGTPISDRIRSLLLDPNNVEMTAKTEALLYAASRAQHVAEVIRPALEAGIVVICDRYIDASLAYQATGLGLPIRYVRELNEQATDGLWPTRTYLIDVPAEVGIGRVAQSRGTGLDRIEQRDMNYHTRVREQFLQIAGEEPQRFCVLDGTRTIDEVTDSIWADVRQFLIAE</sequence>
<organism evidence="13 14">
    <name type="scientific">Tumebacillus algifaecis</name>
    <dbReference type="NCBI Taxonomy" id="1214604"/>
    <lineage>
        <taxon>Bacteria</taxon>
        <taxon>Bacillati</taxon>
        <taxon>Bacillota</taxon>
        <taxon>Bacilli</taxon>
        <taxon>Bacillales</taxon>
        <taxon>Alicyclobacillaceae</taxon>
        <taxon>Tumebacillus</taxon>
    </lineage>
</organism>